<dbReference type="PANTHER" id="PTHR11012">
    <property type="entry name" value="PROTEIN KINASE-LIKE DOMAIN-CONTAINING"/>
    <property type="match status" value="1"/>
</dbReference>
<dbReference type="InterPro" id="IPR004119">
    <property type="entry name" value="EcKL"/>
</dbReference>
<reference evidence="1 2" key="1">
    <citation type="submission" date="2024-05" db="EMBL/GenBank/DDBJ databases">
        <title>Genetic variation in Jamaican populations of the coffee berry borer (Hypothenemus hampei).</title>
        <authorList>
            <person name="Errbii M."/>
            <person name="Myrie A."/>
        </authorList>
    </citation>
    <scope>NUCLEOTIDE SEQUENCE [LARGE SCALE GENOMIC DNA]</scope>
    <source>
        <strain evidence="1">JA-Hopewell-2020-01-JO</strain>
        <tissue evidence="1">Whole body</tissue>
    </source>
</reference>
<gene>
    <name evidence="1" type="ORF">ABEB36_005981</name>
</gene>
<evidence type="ECO:0000313" key="2">
    <source>
        <dbReference type="Proteomes" id="UP001566132"/>
    </source>
</evidence>
<protein>
    <submittedName>
        <fullName evidence="1">Uncharacterized protein</fullName>
    </submittedName>
</protein>
<proteinExistence type="predicted"/>
<dbReference type="Pfam" id="PF02958">
    <property type="entry name" value="EcKL"/>
    <property type="match status" value="1"/>
</dbReference>
<dbReference type="PANTHER" id="PTHR11012:SF55">
    <property type="entry name" value="BHLH DOMAIN-CONTAINING PROTEIN"/>
    <property type="match status" value="1"/>
</dbReference>
<keyword evidence="2" id="KW-1185">Reference proteome</keyword>
<comment type="caution">
    <text evidence="1">The sequence shown here is derived from an EMBL/GenBank/DDBJ whole genome shotgun (WGS) entry which is preliminary data.</text>
</comment>
<name>A0ABD1F0Q9_HYPHA</name>
<accession>A0ABD1F0Q9</accession>
<evidence type="ECO:0000313" key="1">
    <source>
        <dbReference type="EMBL" id="KAL1506656.1"/>
    </source>
</evidence>
<sequence>MDLMTILKTKINGEIVNPKIDSLTANGKNYGSLMLKVDVKVGYLNKEEAIEEVFNTKVTFKTEIAWYTDIIPLYHNFLEENGIENILECFPKVYGSIVDADGILLLENLAAKGYANKNRLEGFNLKISREILARLAKFNASGLAMKIKTSRF</sequence>
<dbReference type="AlphaFoldDB" id="A0ABD1F0Q9"/>
<organism evidence="1 2">
    <name type="scientific">Hypothenemus hampei</name>
    <name type="common">Coffee berry borer</name>
    <dbReference type="NCBI Taxonomy" id="57062"/>
    <lineage>
        <taxon>Eukaryota</taxon>
        <taxon>Metazoa</taxon>
        <taxon>Ecdysozoa</taxon>
        <taxon>Arthropoda</taxon>
        <taxon>Hexapoda</taxon>
        <taxon>Insecta</taxon>
        <taxon>Pterygota</taxon>
        <taxon>Neoptera</taxon>
        <taxon>Endopterygota</taxon>
        <taxon>Coleoptera</taxon>
        <taxon>Polyphaga</taxon>
        <taxon>Cucujiformia</taxon>
        <taxon>Curculionidae</taxon>
        <taxon>Scolytinae</taxon>
        <taxon>Hypothenemus</taxon>
    </lineage>
</organism>
<dbReference type="Proteomes" id="UP001566132">
    <property type="component" value="Unassembled WGS sequence"/>
</dbReference>
<dbReference type="EMBL" id="JBDJPC010000004">
    <property type="protein sequence ID" value="KAL1506656.1"/>
    <property type="molecule type" value="Genomic_DNA"/>
</dbReference>